<sequence length="183" mass="18548">MPRAGYSARMTEKALYPRAGQRAATAPGTDLSEPVARIVREELKVIQDEMRAELRAQPQRRAVKMNAGATAASLYGGGALAVAVGLLLALALPGWAAFLIVAAGLFGLALAFRAAARDRRHRTADTASGERPPAAPPAPPTAPAGLGTGTGIGAGPIPPTPGTPPAAPPPTPGADPESPHHRA</sequence>
<keyword evidence="4" id="KW-1185">Reference proteome</keyword>
<feature type="compositionally biased region" description="Pro residues" evidence="1">
    <location>
        <begin position="133"/>
        <end position="142"/>
    </location>
</feature>
<dbReference type="Pfam" id="PF07332">
    <property type="entry name" value="Phage_holin_3_6"/>
    <property type="match status" value="1"/>
</dbReference>
<feature type="compositionally biased region" description="Pro residues" evidence="1">
    <location>
        <begin position="156"/>
        <end position="173"/>
    </location>
</feature>
<feature type="region of interest" description="Disordered" evidence="1">
    <location>
        <begin position="121"/>
        <end position="183"/>
    </location>
</feature>
<keyword evidence="2" id="KW-0472">Membrane</keyword>
<keyword evidence="2" id="KW-1133">Transmembrane helix</keyword>
<feature type="transmembrane region" description="Helical" evidence="2">
    <location>
        <begin position="95"/>
        <end position="112"/>
    </location>
</feature>
<dbReference type="InterPro" id="IPR009937">
    <property type="entry name" value="Phage_holin_3_6"/>
</dbReference>
<keyword evidence="2" id="KW-0812">Transmembrane</keyword>
<evidence type="ECO:0008006" key="5">
    <source>
        <dbReference type="Google" id="ProtNLM"/>
    </source>
</evidence>
<accession>A0ABN2WHH9</accession>
<dbReference type="EMBL" id="BAAAPE010000015">
    <property type="protein sequence ID" value="GAA2092567.1"/>
    <property type="molecule type" value="Genomic_DNA"/>
</dbReference>
<name>A0ABN2WHH9_9ACTN</name>
<comment type="caution">
    <text evidence="3">The sequence shown here is derived from an EMBL/GenBank/DDBJ whole genome shotgun (WGS) entry which is preliminary data.</text>
</comment>
<evidence type="ECO:0000256" key="1">
    <source>
        <dbReference type="SAM" id="MobiDB-lite"/>
    </source>
</evidence>
<feature type="transmembrane region" description="Helical" evidence="2">
    <location>
        <begin position="67"/>
        <end position="89"/>
    </location>
</feature>
<gene>
    <name evidence="3" type="ORF">GCM10009801_59150</name>
</gene>
<evidence type="ECO:0000313" key="4">
    <source>
        <dbReference type="Proteomes" id="UP001500016"/>
    </source>
</evidence>
<protein>
    <recommendedName>
        <fullName evidence="5">Superfamily III holin-X</fullName>
    </recommendedName>
</protein>
<reference evidence="3 4" key="1">
    <citation type="journal article" date="2019" name="Int. J. Syst. Evol. Microbiol.">
        <title>The Global Catalogue of Microorganisms (GCM) 10K type strain sequencing project: providing services to taxonomists for standard genome sequencing and annotation.</title>
        <authorList>
            <consortium name="The Broad Institute Genomics Platform"/>
            <consortium name="The Broad Institute Genome Sequencing Center for Infectious Disease"/>
            <person name="Wu L."/>
            <person name="Ma J."/>
        </authorList>
    </citation>
    <scope>NUCLEOTIDE SEQUENCE [LARGE SCALE GENOMIC DNA]</scope>
    <source>
        <strain evidence="3 4">JCM 15478</strain>
    </source>
</reference>
<evidence type="ECO:0000256" key="2">
    <source>
        <dbReference type="SAM" id="Phobius"/>
    </source>
</evidence>
<dbReference type="Proteomes" id="UP001500016">
    <property type="component" value="Unassembled WGS sequence"/>
</dbReference>
<organism evidence="3 4">
    <name type="scientific">Streptomyces albiaxialis</name>
    <dbReference type="NCBI Taxonomy" id="329523"/>
    <lineage>
        <taxon>Bacteria</taxon>
        <taxon>Bacillati</taxon>
        <taxon>Actinomycetota</taxon>
        <taxon>Actinomycetes</taxon>
        <taxon>Kitasatosporales</taxon>
        <taxon>Streptomycetaceae</taxon>
        <taxon>Streptomyces</taxon>
    </lineage>
</organism>
<proteinExistence type="predicted"/>
<evidence type="ECO:0000313" key="3">
    <source>
        <dbReference type="EMBL" id="GAA2092567.1"/>
    </source>
</evidence>